<evidence type="ECO:0000313" key="4">
    <source>
        <dbReference type="Proteomes" id="UP000077684"/>
    </source>
</evidence>
<proteinExistence type="predicted"/>
<protein>
    <recommendedName>
        <fullName evidence="5">Reverse transcriptase domain-containing protein</fullName>
    </recommendedName>
</protein>
<dbReference type="AlphaFoldDB" id="A0A8X7MIV6"/>
<dbReference type="Proteomes" id="UP000077684">
    <property type="component" value="Unassembled WGS sequence"/>
</dbReference>
<sequence length="728" mass="80008">MSDAQEAFRAIKAHPSQLPGLVIALPKGGFGIDTRLPFGLASATGVWGSVADLVKMLIISTMPALRVIKWVDDFVFIKPPDSTITLKDIHQATEVLGFPWHPVKQSDFDSKVTYLGFIWDLHAMTVKLPDSKREAFSLRASAFLSSSPRSLKEVRETCGALQHVASMARDLAPFLAEFFGFMKAWESKEPYHRLHVPAQVQDEAKVWVRALRHEMVRSIAMPSKEFPHVLYVDASTTWGVGVTCDDRWAAWMLLSGWDADGRGIGWAEAAALELGVRQAVAMGASDCVLRIFSDNKGVIGAFRKGRSRGRSANSIMRSLIAFAMQHHLDVRVTYVATDPPFDPSFMPNGDVKWYQKQLREEEKARYPRTRRQGAASLTGTKSGRHPTPFTHRAPRRGSSSSSSSSSSSQPAALHQSSITKSLSPSALTSLALVGRPKPLKTIKTSKPSSISKKPLARDRIISIAPISGDNPGLKTTSGFDFDPQGCHWHAVHQILASSLDASTRANYGAGIDHFIDFCNESGIAHRHRYPVSQGLLLAFVAHMGDKVRASTLSNYITGIATWHRTWNQPFERGEAVGLALRALSKSGPPKLPPRPPVTPEELMAVFRVLDVAGNAHHAAVWACALVSWWSMCRLGETTTANLSPQADRNVMRSHVRGFSTGDSGHRMAAFWLPWTKTTKVQGLDKFVADCGGALNPVFALRHHFRLSPHVPELAGITSLFAFRERADK</sequence>
<dbReference type="SUPFAM" id="SSF47823">
    <property type="entry name" value="lambda integrase-like, N-terminal domain"/>
    <property type="match status" value="1"/>
</dbReference>
<comment type="caution">
    <text evidence="3">The sequence shown here is derived from an EMBL/GenBank/DDBJ whole genome shotgun (WGS) entry which is preliminary data.</text>
</comment>
<evidence type="ECO:0008006" key="5">
    <source>
        <dbReference type="Google" id="ProtNLM"/>
    </source>
</evidence>
<feature type="compositionally biased region" description="Low complexity" evidence="2">
    <location>
        <begin position="398"/>
        <end position="408"/>
    </location>
</feature>
<dbReference type="GO" id="GO:0003677">
    <property type="term" value="F:DNA binding"/>
    <property type="evidence" value="ECO:0007669"/>
    <property type="project" value="UniProtKB-KW"/>
</dbReference>
<dbReference type="InterPro" id="IPR043502">
    <property type="entry name" value="DNA/RNA_pol_sf"/>
</dbReference>
<organism evidence="3 4">
    <name type="scientific">Tilletia controversa</name>
    <name type="common">dwarf bunt fungus</name>
    <dbReference type="NCBI Taxonomy" id="13291"/>
    <lineage>
        <taxon>Eukaryota</taxon>
        <taxon>Fungi</taxon>
        <taxon>Dikarya</taxon>
        <taxon>Basidiomycota</taxon>
        <taxon>Ustilaginomycotina</taxon>
        <taxon>Exobasidiomycetes</taxon>
        <taxon>Tilletiales</taxon>
        <taxon>Tilletiaceae</taxon>
        <taxon>Tilletia</taxon>
    </lineage>
</organism>
<dbReference type="InterPro" id="IPR010998">
    <property type="entry name" value="Integrase_recombinase_N"/>
</dbReference>
<dbReference type="PANTHER" id="PTHR33050:SF7">
    <property type="entry name" value="RIBONUCLEASE H"/>
    <property type="match status" value="1"/>
</dbReference>
<accession>A0A8X7MIV6</accession>
<evidence type="ECO:0000256" key="2">
    <source>
        <dbReference type="SAM" id="MobiDB-lite"/>
    </source>
</evidence>
<keyword evidence="4" id="KW-1185">Reference proteome</keyword>
<dbReference type="PANTHER" id="PTHR33050">
    <property type="entry name" value="REVERSE TRANSCRIPTASE DOMAIN-CONTAINING PROTEIN"/>
    <property type="match status" value="1"/>
</dbReference>
<reference evidence="3" key="1">
    <citation type="submission" date="2016-04" db="EMBL/GenBank/DDBJ databases">
        <authorList>
            <person name="Nguyen H.D."/>
            <person name="Samba Siva P."/>
            <person name="Cullis J."/>
            <person name="Levesque C.A."/>
            <person name="Hambleton S."/>
        </authorList>
    </citation>
    <scope>NUCLEOTIDE SEQUENCE</scope>
    <source>
        <strain evidence="3">DAOMC 236426</strain>
    </source>
</reference>
<evidence type="ECO:0000256" key="1">
    <source>
        <dbReference type="ARBA" id="ARBA00023125"/>
    </source>
</evidence>
<reference evidence="3" key="2">
    <citation type="journal article" date="2019" name="IMA Fungus">
        <title>Genome sequencing and comparison of five Tilletia species to identify candidate genes for the detection of regulated species infecting wheat.</title>
        <authorList>
            <person name="Nguyen H.D.T."/>
            <person name="Sultana T."/>
            <person name="Kesanakurti P."/>
            <person name="Hambleton S."/>
        </authorList>
    </citation>
    <scope>NUCLEOTIDE SEQUENCE</scope>
    <source>
        <strain evidence="3">DAOMC 236426</strain>
    </source>
</reference>
<dbReference type="SUPFAM" id="SSF56672">
    <property type="entry name" value="DNA/RNA polymerases"/>
    <property type="match status" value="1"/>
</dbReference>
<gene>
    <name evidence="3" type="ORF">A4X06_0g9233</name>
</gene>
<dbReference type="InterPro" id="IPR052055">
    <property type="entry name" value="Hepadnavirus_pol/RT"/>
</dbReference>
<feature type="region of interest" description="Disordered" evidence="2">
    <location>
        <begin position="362"/>
        <end position="420"/>
    </location>
</feature>
<keyword evidence="1" id="KW-0238">DNA-binding</keyword>
<dbReference type="EMBL" id="LWDE02002521">
    <property type="protein sequence ID" value="KAE8237426.1"/>
    <property type="molecule type" value="Genomic_DNA"/>
</dbReference>
<feature type="non-terminal residue" evidence="3">
    <location>
        <position position="1"/>
    </location>
</feature>
<dbReference type="Gene3D" id="1.10.150.130">
    <property type="match status" value="1"/>
</dbReference>
<name>A0A8X7MIV6_9BASI</name>
<evidence type="ECO:0000313" key="3">
    <source>
        <dbReference type="EMBL" id="KAE8237426.1"/>
    </source>
</evidence>